<evidence type="ECO:0000256" key="2">
    <source>
        <dbReference type="ARBA" id="ARBA00023295"/>
    </source>
</evidence>
<feature type="domain" description="Glycoside hydrolase family 5" evidence="5">
    <location>
        <begin position="60"/>
        <end position="279"/>
    </location>
</feature>
<dbReference type="GO" id="GO:0004553">
    <property type="term" value="F:hydrolase activity, hydrolyzing O-glycosyl compounds"/>
    <property type="evidence" value="ECO:0007669"/>
    <property type="project" value="InterPro"/>
</dbReference>
<evidence type="ECO:0000256" key="3">
    <source>
        <dbReference type="RuleBase" id="RU361153"/>
    </source>
</evidence>
<evidence type="ECO:0000259" key="5">
    <source>
        <dbReference type="Pfam" id="PF00150"/>
    </source>
</evidence>
<dbReference type="SUPFAM" id="SSF51445">
    <property type="entry name" value="(Trans)glycosidases"/>
    <property type="match status" value="1"/>
</dbReference>
<keyword evidence="1 3" id="KW-0378">Hydrolase</keyword>
<keyword evidence="7" id="KW-1185">Reference proteome</keyword>
<keyword evidence="2 3" id="KW-0326">Glycosidase</keyword>
<gene>
    <name evidence="6" type="ORF">NUM_51050</name>
</gene>
<dbReference type="AlphaFoldDB" id="A0A8J4AEI4"/>
<name>A0A8J4AEI4_9ACTN</name>
<comment type="similarity">
    <text evidence="3">Belongs to the glycosyl hydrolase 5 (cellulase A) family.</text>
</comment>
<dbReference type="InterPro" id="IPR001547">
    <property type="entry name" value="Glyco_hydro_5"/>
</dbReference>
<dbReference type="InterPro" id="IPR017853">
    <property type="entry name" value="GH"/>
</dbReference>
<feature type="signal peptide" evidence="4">
    <location>
        <begin position="1"/>
        <end position="25"/>
    </location>
</feature>
<protein>
    <recommendedName>
        <fullName evidence="5">Glycoside hydrolase family 5 domain-containing protein</fullName>
    </recommendedName>
</protein>
<dbReference type="PANTHER" id="PTHR12631:SF10">
    <property type="entry name" value="BETA-XYLOSIDASE-LIKE PROTEIN-RELATED"/>
    <property type="match status" value="1"/>
</dbReference>
<dbReference type="GO" id="GO:0000272">
    <property type="term" value="P:polysaccharide catabolic process"/>
    <property type="evidence" value="ECO:0007669"/>
    <property type="project" value="InterPro"/>
</dbReference>
<evidence type="ECO:0000313" key="7">
    <source>
        <dbReference type="Proteomes" id="UP000614996"/>
    </source>
</evidence>
<dbReference type="RefSeq" id="WP_207127509.1">
    <property type="nucleotide sequence ID" value="NZ_BOPO01000108.1"/>
</dbReference>
<evidence type="ECO:0000256" key="1">
    <source>
        <dbReference type="ARBA" id="ARBA00022801"/>
    </source>
</evidence>
<evidence type="ECO:0000256" key="4">
    <source>
        <dbReference type="SAM" id="SignalP"/>
    </source>
</evidence>
<dbReference type="InterPro" id="IPR051923">
    <property type="entry name" value="Glycosyl_Hydrolase_39"/>
</dbReference>
<sequence>MTRFQATLTAGILAAVLAVTGSATAAQAARATSGSLTVDFDHQIATSSNLMFGLSSWPKLDPAYAGEIADAGVTIVRSDVYLYDIVPSRDVFDQSPAEWNWNPADPTETTTDGDVDAFRAAGLEHMLIIHGFPEWMGTEGSVPSWDGSDDSLPVTDFDALKEAYKQVFAHYWDRVDYFEIANEPDLEMSYDEYADIYRAALAGMNEVGTDTPVGPQSASADPDWYQQLLADPGIAPDVRFADWHSYGSTWNSDAGAWHDASDAAGRPDMPLFVTEWNHDPSFDADDPLDGDSPQAISYAGMRLSGMMDAGVTGAMLFGSNDETGSYDAYLRHQFRFIESDGTLTPKAATFRLLSRDMGLGVGENAIMNTADDGISASSSAVTATGRESAWAMNDSAATVTVSVTLTNLDETGTVRLTHYLAGPDDDATAPTRTETANVDGGTVTTTITMPPYSVYGLTVD</sequence>
<dbReference type="Proteomes" id="UP000614996">
    <property type="component" value="Unassembled WGS sequence"/>
</dbReference>
<reference evidence="7" key="1">
    <citation type="journal article" date="2021" name="Int. J. Syst. Evol. Microbiol.">
        <title>Actinocatenispora comari sp. nov., an endophytic actinomycete isolated from aerial parts of Comarum salesowianum.</title>
        <authorList>
            <person name="Oyunbileg N."/>
            <person name="Iizaka Y."/>
            <person name="Hamada M."/>
            <person name="Davaapurev B.O."/>
            <person name="Fukumoto A."/>
            <person name="Tsetseg B."/>
            <person name="Kato F."/>
            <person name="Tamura T."/>
            <person name="Batkhuu J."/>
            <person name="Anzai Y."/>
        </authorList>
    </citation>
    <scope>NUCLEOTIDE SEQUENCE [LARGE SCALE GENOMIC DNA]</scope>
    <source>
        <strain evidence="7">NUM-2625</strain>
    </source>
</reference>
<dbReference type="Pfam" id="PF00150">
    <property type="entry name" value="Cellulase"/>
    <property type="match status" value="1"/>
</dbReference>
<feature type="chain" id="PRO_5039489658" description="Glycoside hydrolase family 5 domain-containing protein" evidence="4">
    <location>
        <begin position="26"/>
        <end position="460"/>
    </location>
</feature>
<keyword evidence="4" id="KW-0732">Signal</keyword>
<comment type="caution">
    <text evidence="6">The sequence shown here is derived from an EMBL/GenBank/DDBJ whole genome shotgun (WGS) entry which is preliminary data.</text>
</comment>
<dbReference type="EMBL" id="BOPO01000108">
    <property type="protein sequence ID" value="GIL29851.1"/>
    <property type="molecule type" value="Genomic_DNA"/>
</dbReference>
<dbReference type="Gene3D" id="3.20.20.80">
    <property type="entry name" value="Glycosidases"/>
    <property type="match status" value="1"/>
</dbReference>
<dbReference type="PANTHER" id="PTHR12631">
    <property type="entry name" value="ALPHA-L-IDURONIDASE"/>
    <property type="match status" value="1"/>
</dbReference>
<proteinExistence type="inferred from homology"/>
<accession>A0A8J4AEI4</accession>
<evidence type="ECO:0000313" key="6">
    <source>
        <dbReference type="EMBL" id="GIL29851.1"/>
    </source>
</evidence>
<organism evidence="6 7">
    <name type="scientific">Actinocatenispora comari</name>
    <dbReference type="NCBI Taxonomy" id="2807577"/>
    <lineage>
        <taxon>Bacteria</taxon>
        <taxon>Bacillati</taxon>
        <taxon>Actinomycetota</taxon>
        <taxon>Actinomycetes</taxon>
        <taxon>Micromonosporales</taxon>
        <taxon>Micromonosporaceae</taxon>
        <taxon>Actinocatenispora</taxon>
    </lineage>
</organism>